<dbReference type="CDD" id="cd13128">
    <property type="entry name" value="MATE_Wzx_like"/>
    <property type="match status" value="1"/>
</dbReference>
<feature type="transmembrane region" description="Helical" evidence="6">
    <location>
        <begin position="144"/>
        <end position="163"/>
    </location>
</feature>
<dbReference type="OrthoDB" id="9815702at2"/>
<keyword evidence="8" id="KW-1185">Reference proteome</keyword>
<keyword evidence="5 6" id="KW-0472">Membrane</keyword>
<dbReference type="EMBL" id="FTPU01000025">
    <property type="protein sequence ID" value="SIT97529.1"/>
    <property type="molecule type" value="Genomic_DNA"/>
</dbReference>
<dbReference type="InterPro" id="IPR050833">
    <property type="entry name" value="Poly_Biosynth_Transport"/>
</dbReference>
<feature type="transmembrane region" description="Helical" evidence="6">
    <location>
        <begin position="329"/>
        <end position="351"/>
    </location>
</feature>
<keyword evidence="2" id="KW-1003">Cell membrane</keyword>
<keyword evidence="3 6" id="KW-0812">Transmembrane</keyword>
<feature type="transmembrane region" description="Helical" evidence="6">
    <location>
        <begin position="417"/>
        <end position="435"/>
    </location>
</feature>
<dbReference type="STRING" id="1121284.SAMN05660493_02249"/>
<protein>
    <submittedName>
        <fullName evidence="7">Membrane protein involved in the export of O-antigen and teichoic acid</fullName>
    </submittedName>
</protein>
<sequence length="483" mass="54721">MSKSLKTNFVYNLINTSLGILFPIISFPYASRILMAKGIGEVNFFQSIVQYIVLFTSLGIPMYAIREVAKIRDNKAERNNTLLEILILNLVFTIVGYIAVFIIINTVAKVQVNIPLFLVLSFSIILTTIGCDWFYQAIEDFKYITIRGIVVRSCALVFLFVFVRTEKDLLYYAISITIGSLGGNVFNFFRLKKYVEFSELFTGNLKPFRHFKPVLRIFMLNLIISIYINLNVIMLGFMKNNESVGFFTSATKLTQVILTIVTSLGTVLLPRMSHMISNNLMDEFKVLAQKSLDFIIMVTLPIMMGLILLADYLIMMFCGSDYIPAIPTLQILAPIILFIGVSNVFGIQILYPQGKERIVIFATAAGAVVNFIMNLWLVPKYSQDGAAIATFVAELLVTGLMCLIGRRLLWVSWQKSYWTYIIATLIMGAVIYIIKLLNFNFVIDFMTCIGAGSIVYFIILIITKDPFYLIAKNLIFSKLKLKK</sequence>
<organism evidence="7 8">
    <name type="scientific">Epilithonimonas bovis DSM 19482</name>
    <dbReference type="NCBI Taxonomy" id="1121284"/>
    <lineage>
        <taxon>Bacteria</taxon>
        <taxon>Pseudomonadati</taxon>
        <taxon>Bacteroidota</taxon>
        <taxon>Flavobacteriia</taxon>
        <taxon>Flavobacteriales</taxon>
        <taxon>Weeksellaceae</taxon>
        <taxon>Chryseobacterium group</taxon>
        <taxon>Epilithonimonas</taxon>
    </lineage>
</organism>
<evidence type="ECO:0000313" key="8">
    <source>
        <dbReference type="Proteomes" id="UP000187261"/>
    </source>
</evidence>
<keyword evidence="4 6" id="KW-1133">Transmembrane helix</keyword>
<evidence type="ECO:0000256" key="6">
    <source>
        <dbReference type="SAM" id="Phobius"/>
    </source>
</evidence>
<feature type="transmembrane region" description="Helical" evidence="6">
    <location>
        <begin position="9"/>
        <end position="28"/>
    </location>
</feature>
<gene>
    <name evidence="7" type="ORF">SAMN05660493_02249</name>
</gene>
<dbReference type="PANTHER" id="PTHR30250:SF11">
    <property type="entry name" value="O-ANTIGEN TRANSPORTER-RELATED"/>
    <property type="match status" value="1"/>
</dbReference>
<evidence type="ECO:0000256" key="4">
    <source>
        <dbReference type="ARBA" id="ARBA00022989"/>
    </source>
</evidence>
<dbReference type="Proteomes" id="UP000187261">
    <property type="component" value="Unassembled WGS sequence"/>
</dbReference>
<evidence type="ECO:0000256" key="1">
    <source>
        <dbReference type="ARBA" id="ARBA00004651"/>
    </source>
</evidence>
<feature type="transmembrane region" description="Helical" evidence="6">
    <location>
        <begin position="441"/>
        <end position="462"/>
    </location>
</feature>
<comment type="subcellular location">
    <subcellularLocation>
        <location evidence="1">Cell membrane</location>
        <topology evidence="1">Multi-pass membrane protein</topology>
    </subcellularLocation>
</comment>
<feature type="transmembrane region" description="Helical" evidence="6">
    <location>
        <begin position="48"/>
        <end position="65"/>
    </location>
</feature>
<feature type="transmembrane region" description="Helical" evidence="6">
    <location>
        <begin position="385"/>
        <end position="405"/>
    </location>
</feature>
<dbReference type="AlphaFoldDB" id="A0A1U7PXB2"/>
<proteinExistence type="predicted"/>
<feature type="transmembrane region" description="Helical" evidence="6">
    <location>
        <begin position="169"/>
        <end position="189"/>
    </location>
</feature>
<feature type="transmembrane region" description="Helical" evidence="6">
    <location>
        <begin position="294"/>
        <end position="317"/>
    </location>
</feature>
<accession>A0A1U7PXB2</accession>
<evidence type="ECO:0000313" key="7">
    <source>
        <dbReference type="EMBL" id="SIT97529.1"/>
    </source>
</evidence>
<name>A0A1U7PXB2_9FLAO</name>
<evidence type="ECO:0000256" key="2">
    <source>
        <dbReference type="ARBA" id="ARBA00022475"/>
    </source>
</evidence>
<evidence type="ECO:0000256" key="3">
    <source>
        <dbReference type="ARBA" id="ARBA00022692"/>
    </source>
</evidence>
<feature type="transmembrane region" description="Helical" evidence="6">
    <location>
        <begin position="214"/>
        <end position="233"/>
    </location>
</feature>
<feature type="transmembrane region" description="Helical" evidence="6">
    <location>
        <begin position="114"/>
        <end position="135"/>
    </location>
</feature>
<dbReference type="RefSeq" id="WP_076783684.1">
    <property type="nucleotide sequence ID" value="NZ_FTPU01000025.1"/>
</dbReference>
<feature type="transmembrane region" description="Helical" evidence="6">
    <location>
        <begin position="86"/>
        <end position="108"/>
    </location>
</feature>
<dbReference type="PANTHER" id="PTHR30250">
    <property type="entry name" value="PST FAMILY PREDICTED COLANIC ACID TRANSPORTER"/>
    <property type="match status" value="1"/>
</dbReference>
<reference evidence="8" key="1">
    <citation type="submission" date="2016-10" db="EMBL/GenBank/DDBJ databases">
        <authorList>
            <person name="Varghese N."/>
            <person name="Submissions S."/>
        </authorList>
    </citation>
    <scope>NUCLEOTIDE SEQUENCE [LARGE SCALE GENOMIC DNA]</scope>
    <source>
        <strain evidence="8">DSM 19482</strain>
    </source>
</reference>
<dbReference type="GO" id="GO:0005886">
    <property type="term" value="C:plasma membrane"/>
    <property type="evidence" value="ECO:0007669"/>
    <property type="project" value="UniProtKB-SubCell"/>
</dbReference>
<dbReference type="InterPro" id="IPR002797">
    <property type="entry name" value="Polysacc_synth"/>
</dbReference>
<feature type="transmembrane region" description="Helical" evidence="6">
    <location>
        <begin position="253"/>
        <end position="273"/>
    </location>
</feature>
<dbReference type="Pfam" id="PF01943">
    <property type="entry name" value="Polysacc_synt"/>
    <property type="match status" value="1"/>
</dbReference>
<evidence type="ECO:0000256" key="5">
    <source>
        <dbReference type="ARBA" id="ARBA00023136"/>
    </source>
</evidence>
<feature type="transmembrane region" description="Helical" evidence="6">
    <location>
        <begin position="358"/>
        <end position="379"/>
    </location>
</feature>